<sequence>RWTKTHTVDALFELGQRMRFPWAPVQSPGDILRSPQLNGRDFFVEMDHPETGSVLKFPGVPYKFSRGFIHKKKPAQLPGEDNVMIYQKELGISEEELKRLVSQHII</sequence>
<name>X1M6X8_9ZZZZ</name>
<dbReference type="Pfam" id="PF02515">
    <property type="entry name" value="CoA_transf_3"/>
    <property type="match status" value="1"/>
</dbReference>
<protein>
    <recommendedName>
        <fullName evidence="2">CoA transferase</fullName>
    </recommendedName>
</protein>
<reference evidence="1" key="1">
    <citation type="journal article" date="2014" name="Front. Microbiol.">
        <title>High frequency of phylogenetically diverse reductive dehalogenase-homologous genes in deep subseafloor sedimentary metagenomes.</title>
        <authorList>
            <person name="Kawai M."/>
            <person name="Futagami T."/>
            <person name="Toyoda A."/>
            <person name="Takaki Y."/>
            <person name="Nishi S."/>
            <person name="Hori S."/>
            <person name="Arai W."/>
            <person name="Tsubouchi T."/>
            <person name="Morono Y."/>
            <person name="Uchiyama I."/>
            <person name="Ito T."/>
            <person name="Fujiyama A."/>
            <person name="Inagaki F."/>
            <person name="Takami H."/>
        </authorList>
    </citation>
    <scope>NUCLEOTIDE SEQUENCE</scope>
    <source>
        <strain evidence="1">Expedition CK06-06</strain>
    </source>
</reference>
<dbReference type="InterPro" id="IPR044855">
    <property type="entry name" value="CoA-Trfase_III_dom3_sf"/>
</dbReference>
<feature type="non-terminal residue" evidence="1">
    <location>
        <position position="1"/>
    </location>
</feature>
<evidence type="ECO:0000313" key="1">
    <source>
        <dbReference type="EMBL" id="GAI27382.1"/>
    </source>
</evidence>
<accession>X1M6X8</accession>
<dbReference type="GO" id="GO:0003824">
    <property type="term" value="F:catalytic activity"/>
    <property type="evidence" value="ECO:0007669"/>
    <property type="project" value="InterPro"/>
</dbReference>
<dbReference type="InterPro" id="IPR003673">
    <property type="entry name" value="CoA-Trfase_fam_III"/>
</dbReference>
<dbReference type="InterPro" id="IPR023606">
    <property type="entry name" value="CoA-Trfase_III_dom_1_sf"/>
</dbReference>
<organism evidence="1">
    <name type="scientific">marine sediment metagenome</name>
    <dbReference type="NCBI Taxonomy" id="412755"/>
    <lineage>
        <taxon>unclassified sequences</taxon>
        <taxon>metagenomes</taxon>
        <taxon>ecological metagenomes</taxon>
    </lineage>
</organism>
<dbReference type="Gene3D" id="3.30.1540.10">
    <property type="entry name" value="formyl-coa transferase, domain 3"/>
    <property type="match status" value="1"/>
</dbReference>
<dbReference type="SUPFAM" id="SSF89796">
    <property type="entry name" value="CoA-transferase family III (CaiB/BaiF)"/>
    <property type="match status" value="1"/>
</dbReference>
<evidence type="ECO:0008006" key="2">
    <source>
        <dbReference type="Google" id="ProtNLM"/>
    </source>
</evidence>
<dbReference type="Gene3D" id="3.40.50.10540">
    <property type="entry name" value="Crotonobetainyl-coa:carnitine coa-transferase, domain 1"/>
    <property type="match status" value="1"/>
</dbReference>
<comment type="caution">
    <text evidence="1">The sequence shown here is derived from an EMBL/GenBank/DDBJ whole genome shotgun (WGS) entry which is preliminary data.</text>
</comment>
<dbReference type="AlphaFoldDB" id="X1M6X8"/>
<gene>
    <name evidence="1" type="ORF">S06H3_34115</name>
</gene>
<dbReference type="EMBL" id="BARV01020441">
    <property type="protein sequence ID" value="GAI27382.1"/>
    <property type="molecule type" value="Genomic_DNA"/>
</dbReference>
<proteinExistence type="predicted"/>